<dbReference type="SMART" id="SM00267">
    <property type="entry name" value="GGDEF"/>
    <property type="match status" value="1"/>
</dbReference>
<dbReference type="Gene3D" id="3.30.70.270">
    <property type="match status" value="1"/>
</dbReference>
<dbReference type="SUPFAM" id="SSF55073">
    <property type="entry name" value="Nucleotide cyclase"/>
    <property type="match status" value="1"/>
</dbReference>
<dbReference type="EC" id="2.7.7.65" evidence="9"/>
<dbReference type="Pfam" id="PF00990">
    <property type="entry name" value="GGDEF"/>
    <property type="match status" value="1"/>
</dbReference>
<evidence type="ECO:0000313" key="9">
    <source>
        <dbReference type="EMBL" id="MCV2401787.1"/>
    </source>
</evidence>
<dbReference type="InterPro" id="IPR029151">
    <property type="entry name" value="Sensor-like_sf"/>
</dbReference>
<accession>A0ABT2YPH9</accession>
<dbReference type="PROSITE" id="PS50885">
    <property type="entry name" value="HAMP"/>
    <property type="match status" value="1"/>
</dbReference>
<keyword evidence="4 6" id="KW-1133">Transmembrane helix</keyword>
<evidence type="ECO:0000259" key="7">
    <source>
        <dbReference type="PROSITE" id="PS50885"/>
    </source>
</evidence>
<feature type="domain" description="HAMP" evidence="7">
    <location>
        <begin position="363"/>
        <end position="415"/>
    </location>
</feature>
<dbReference type="CDD" id="cd18773">
    <property type="entry name" value="PDC1_HK_sensor"/>
    <property type="match status" value="1"/>
</dbReference>
<evidence type="ECO:0000256" key="1">
    <source>
        <dbReference type="ARBA" id="ARBA00004651"/>
    </source>
</evidence>
<dbReference type="PANTHER" id="PTHR46663:SF2">
    <property type="entry name" value="GGDEF DOMAIN-CONTAINING PROTEIN"/>
    <property type="match status" value="1"/>
</dbReference>
<dbReference type="InterPro" id="IPR052163">
    <property type="entry name" value="DGC-Regulatory_Protein"/>
</dbReference>
<dbReference type="EMBL" id="JAOVZB010000001">
    <property type="protein sequence ID" value="MCV2401787.1"/>
    <property type="molecule type" value="Genomic_DNA"/>
</dbReference>
<keyword evidence="5 6" id="KW-0472">Membrane</keyword>
<dbReference type="CDD" id="cd06225">
    <property type="entry name" value="HAMP"/>
    <property type="match status" value="1"/>
</dbReference>
<feature type="domain" description="GGDEF" evidence="8">
    <location>
        <begin position="442"/>
        <end position="571"/>
    </location>
</feature>
<dbReference type="Pfam" id="PF02743">
    <property type="entry name" value="dCache_1"/>
    <property type="match status" value="1"/>
</dbReference>
<keyword evidence="3 6" id="KW-0812">Transmembrane</keyword>
<reference evidence="9 10" key="1">
    <citation type="submission" date="2022-10" db="EMBL/GenBank/DDBJ databases">
        <title>Marinomonas transparenta sp. nov. and Marinomonas sargassi sp. nov., isolated from marine alga (Sargassum natans (L.) Gaillon).</title>
        <authorList>
            <person name="Wang Y."/>
        </authorList>
    </citation>
    <scope>NUCLEOTIDE SEQUENCE [LARGE SCALE GENOMIC DNA]</scope>
    <source>
        <strain evidence="9 10">C2222</strain>
    </source>
</reference>
<dbReference type="CDD" id="cd01949">
    <property type="entry name" value="GGDEF"/>
    <property type="match status" value="1"/>
</dbReference>
<dbReference type="SUPFAM" id="SSF103190">
    <property type="entry name" value="Sensory domain-like"/>
    <property type="match status" value="1"/>
</dbReference>
<evidence type="ECO:0000256" key="2">
    <source>
        <dbReference type="ARBA" id="ARBA00022475"/>
    </source>
</evidence>
<sequence length="571" mass="64309">MTKFSLRSVLIFPYVTLVICLALAIGLLSYQTGSYAVQTVSTHLLKETVSRLSQAIDRHVVGSVSALETAFPAGITTPTDIQTDFDGIRTRLWTASSLYLDPNNYVYYGNKSGQAIGLYRDSLNSGELRVKFTPEEHRTFYKLDGINGEPIFASVEEKNFEPRVRPWFQAAWDSLDDIWTSVYIDFGTQDLVATRARRIQGEDGELEGVVATDMSLKSLNTFVSTLNISENAIAFIIEPNGMLIASSHSANIKRDENGAKSRVFAHESENFLLADVYQHIKPLLSDNLESLEPQTINYKDQNNKSIYIGYNIFEDEAGLKWINIVAMPSEDFMGGIKHNVLQTVLIGIFATAFVTIIGLLVLQWVTKDIKLLSKAVNKVGSGFLEKPIYIQRKDEIGDLAKNFSDMQKRLQTDYLTRIPNRYAFEQHLQATITKDITTNTITPFVVLFFDLNDFKNINDLFGHETGDIVLREFAFRLKNTISQGDIAARYAGDEFVVMLNNIKDKEEVEPIVLEMEKVLEQPIKLQDGEELNLRTAIGAAYYPADSDNIEQLLNIADTVMYVNKTTMKMAQ</sequence>
<feature type="transmembrane region" description="Helical" evidence="6">
    <location>
        <begin position="344"/>
        <end position="365"/>
    </location>
</feature>
<protein>
    <submittedName>
        <fullName evidence="9">Diguanylate cyclase</fullName>
        <ecNumber evidence="9">2.7.7.65</ecNumber>
    </submittedName>
</protein>
<dbReference type="PROSITE" id="PS50887">
    <property type="entry name" value="GGDEF"/>
    <property type="match status" value="1"/>
</dbReference>
<evidence type="ECO:0000313" key="10">
    <source>
        <dbReference type="Proteomes" id="UP001209713"/>
    </source>
</evidence>
<keyword evidence="9" id="KW-0548">Nucleotidyltransferase</keyword>
<dbReference type="Pfam" id="PF00672">
    <property type="entry name" value="HAMP"/>
    <property type="match status" value="1"/>
</dbReference>
<proteinExistence type="predicted"/>
<dbReference type="GO" id="GO:0052621">
    <property type="term" value="F:diguanylate cyclase activity"/>
    <property type="evidence" value="ECO:0007669"/>
    <property type="project" value="UniProtKB-EC"/>
</dbReference>
<dbReference type="InterPro" id="IPR033479">
    <property type="entry name" value="dCache_1"/>
</dbReference>
<dbReference type="Proteomes" id="UP001209713">
    <property type="component" value="Unassembled WGS sequence"/>
</dbReference>
<gene>
    <name evidence="9" type="ORF">OFY17_02710</name>
</gene>
<evidence type="ECO:0000256" key="4">
    <source>
        <dbReference type="ARBA" id="ARBA00022989"/>
    </source>
</evidence>
<comment type="caution">
    <text evidence="9">The sequence shown here is derived from an EMBL/GenBank/DDBJ whole genome shotgun (WGS) entry which is preliminary data.</text>
</comment>
<dbReference type="PANTHER" id="PTHR46663">
    <property type="entry name" value="DIGUANYLATE CYCLASE DGCT-RELATED"/>
    <property type="match status" value="1"/>
</dbReference>
<dbReference type="Gene3D" id="3.30.450.20">
    <property type="entry name" value="PAS domain"/>
    <property type="match status" value="2"/>
</dbReference>
<comment type="subcellular location">
    <subcellularLocation>
        <location evidence="1">Cell membrane</location>
        <topology evidence="1">Multi-pass membrane protein</topology>
    </subcellularLocation>
</comment>
<dbReference type="InterPro" id="IPR003660">
    <property type="entry name" value="HAMP_dom"/>
</dbReference>
<dbReference type="InterPro" id="IPR043128">
    <property type="entry name" value="Rev_trsase/Diguanyl_cyclase"/>
</dbReference>
<evidence type="ECO:0000256" key="6">
    <source>
        <dbReference type="SAM" id="Phobius"/>
    </source>
</evidence>
<dbReference type="InterPro" id="IPR000160">
    <property type="entry name" value="GGDEF_dom"/>
</dbReference>
<dbReference type="SUPFAM" id="SSF158472">
    <property type="entry name" value="HAMP domain-like"/>
    <property type="match status" value="1"/>
</dbReference>
<name>A0ABT2YPH9_9GAMM</name>
<dbReference type="InterPro" id="IPR029787">
    <property type="entry name" value="Nucleotide_cyclase"/>
</dbReference>
<organism evidence="9 10">
    <name type="scientific">Marinomonas sargassi</name>
    <dbReference type="NCBI Taxonomy" id="2984494"/>
    <lineage>
        <taxon>Bacteria</taxon>
        <taxon>Pseudomonadati</taxon>
        <taxon>Pseudomonadota</taxon>
        <taxon>Gammaproteobacteria</taxon>
        <taxon>Oceanospirillales</taxon>
        <taxon>Oceanospirillaceae</taxon>
        <taxon>Marinomonas</taxon>
    </lineage>
</organism>
<evidence type="ECO:0000256" key="5">
    <source>
        <dbReference type="ARBA" id="ARBA00023136"/>
    </source>
</evidence>
<dbReference type="RefSeq" id="WP_263529160.1">
    <property type="nucleotide sequence ID" value="NZ_JAOVZB010000001.1"/>
</dbReference>
<dbReference type="SMART" id="SM00304">
    <property type="entry name" value="HAMP"/>
    <property type="match status" value="1"/>
</dbReference>
<evidence type="ECO:0000256" key="3">
    <source>
        <dbReference type="ARBA" id="ARBA00022692"/>
    </source>
</evidence>
<keyword evidence="2" id="KW-1003">Cell membrane</keyword>
<dbReference type="NCBIfam" id="TIGR00254">
    <property type="entry name" value="GGDEF"/>
    <property type="match status" value="1"/>
</dbReference>
<evidence type="ECO:0000259" key="8">
    <source>
        <dbReference type="PROSITE" id="PS50887"/>
    </source>
</evidence>
<dbReference type="Gene3D" id="6.10.340.10">
    <property type="match status" value="1"/>
</dbReference>
<keyword evidence="10" id="KW-1185">Reference proteome</keyword>
<keyword evidence="9" id="KW-0808">Transferase</keyword>